<keyword evidence="7" id="KW-1185">Reference proteome</keyword>
<evidence type="ECO:0000256" key="3">
    <source>
        <dbReference type="ARBA" id="ARBA00022643"/>
    </source>
</evidence>
<evidence type="ECO:0000256" key="4">
    <source>
        <dbReference type="ARBA" id="ARBA00023002"/>
    </source>
</evidence>
<evidence type="ECO:0000313" key="6">
    <source>
        <dbReference type="EMBL" id="ODO08443.1"/>
    </source>
</evidence>
<proteinExistence type="predicted"/>
<keyword evidence="2" id="KW-0285">Flavoprotein</keyword>
<protein>
    <recommendedName>
        <fullName evidence="5">FMN hydroxy acid dehydrogenase domain-containing protein</fullName>
    </recommendedName>
</protein>
<sequence length="170" mass="18247">MDHVLAPSMTTSDLQNDDLAPCCILHPEDTLLALLHGLDDIVVLSLSPTTLDAAPATIDALPSIADVILGWIPIFFDGGVRKGLDVFRALVLGADIVLLGRAVLWGLAAKGEIGVGLALDIITEEFKLLMALAGVTDVSQMRRSTLALVNPSQIGLDRVEDAEWEDRRVW</sequence>
<dbReference type="GeneID" id="30189388"/>
<accession>A0A1E3K6F2</accession>
<dbReference type="InterPro" id="IPR037396">
    <property type="entry name" value="FMN_HAD"/>
</dbReference>
<dbReference type="PANTHER" id="PTHR10578:SF107">
    <property type="entry name" value="2-HYDROXYACID OXIDASE 1"/>
    <property type="match status" value="1"/>
</dbReference>
<evidence type="ECO:0000259" key="5">
    <source>
        <dbReference type="PROSITE" id="PS51349"/>
    </source>
</evidence>
<dbReference type="GO" id="GO:0016491">
    <property type="term" value="F:oxidoreductase activity"/>
    <property type="evidence" value="ECO:0007669"/>
    <property type="project" value="UniProtKB-KW"/>
</dbReference>
<dbReference type="InterPro" id="IPR000262">
    <property type="entry name" value="FMN-dep_DH"/>
</dbReference>
<dbReference type="SUPFAM" id="SSF51395">
    <property type="entry name" value="FMN-linked oxidoreductases"/>
    <property type="match status" value="1"/>
</dbReference>
<dbReference type="OrthoDB" id="1925334at2759"/>
<dbReference type="EMBL" id="AWGH01000001">
    <property type="protein sequence ID" value="ODO08443.1"/>
    <property type="molecule type" value="Genomic_DNA"/>
</dbReference>
<evidence type="ECO:0000313" key="7">
    <source>
        <dbReference type="Proteomes" id="UP000094819"/>
    </source>
</evidence>
<reference evidence="6 7" key="1">
    <citation type="submission" date="2016-06" db="EMBL/GenBank/DDBJ databases">
        <title>Evolution of pathogenesis and genome organization in the Tremellales.</title>
        <authorList>
            <person name="Cuomo C."/>
            <person name="Litvintseva A."/>
            <person name="Heitman J."/>
            <person name="Chen Y."/>
            <person name="Sun S."/>
            <person name="Springer D."/>
            <person name="Dromer F."/>
            <person name="Young S."/>
            <person name="Zeng Q."/>
            <person name="Chapman S."/>
            <person name="Gujja S."/>
            <person name="Saif S."/>
            <person name="Birren B."/>
        </authorList>
    </citation>
    <scope>NUCLEOTIDE SEQUENCE [LARGE SCALE GENOMIC DNA]</scope>
    <source>
        <strain evidence="6 7">CBS 7118</strain>
    </source>
</reference>
<feature type="domain" description="FMN hydroxy acid dehydrogenase" evidence="5">
    <location>
        <begin position="1"/>
        <end position="151"/>
    </location>
</feature>
<evidence type="ECO:0000256" key="2">
    <source>
        <dbReference type="ARBA" id="ARBA00022630"/>
    </source>
</evidence>
<gene>
    <name evidence="6" type="ORF">L198_00173</name>
</gene>
<dbReference type="Gene3D" id="3.20.20.70">
    <property type="entry name" value="Aldolase class I"/>
    <property type="match status" value="1"/>
</dbReference>
<comment type="caution">
    <text evidence="6">The sequence shown here is derived from an EMBL/GenBank/DDBJ whole genome shotgun (WGS) entry which is preliminary data.</text>
</comment>
<comment type="cofactor">
    <cofactor evidence="1">
        <name>FMN</name>
        <dbReference type="ChEBI" id="CHEBI:58210"/>
    </cofactor>
</comment>
<dbReference type="RefSeq" id="XP_019035300.1">
    <property type="nucleotide sequence ID" value="XM_019172358.1"/>
</dbReference>
<keyword evidence="4" id="KW-0560">Oxidoreductase</keyword>
<dbReference type="AlphaFoldDB" id="A0A1E3K6F2"/>
<keyword evidence="3" id="KW-0288">FMN</keyword>
<dbReference type="PANTHER" id="PTHR10578">
    <property type="entry name" value="S -2-HYDROXY-ACID OXIDASE-RELATED"/>
    <property type="match status" value="1"/>
</dbReference>
<organism evidence="6 7">
    <name type="scientific">Cryptococcus wingfieldii CBS 7118</name>
    <dbReference type="NCBI Taxonomy" id="1295528"/>
    <lineage>
        <taxon>Eukaryota</taxon>
        <taxon>Fungi</taxon>
        <taxon>Dikarya</taxon>
        <taxon>Basidiomycota</taxon>
        <taxon>Agaricomycotina</taxon>
        <taxon>Tremellomycetes</taxon>
        <taxon>Tremellales</taxon>
        <taxon>Cryptococcaceae</taxon>
        <taxon>Cryptococcus</taxon>
    </lineage>
</organism>
<dbReference type="PROSITE" id="PS51349">
    <property type="entry name" value="FMN_HYDROXY_ACID_DH_2"/>
    <property type="match status" value="1"/>
</dbReference>
<dbReference type="Pfam" id="PF01070">
    <property type="entry name" value="FMN_dh"/>
    <property type="match status" value="1"/>
</dbReference>
<evidence type="ECO:0000256" key="1">
    <source>
        <dbReference type="ARBA" id="ARBA00001917"/>
    </source>
</evidence>
<dbReference type="InterPro" id="IPR013785">
    <property type="entry name" value="Aldolase_TIM"/>
</dbReference>
<name>A0A1E3K6F2_9TREE</name>
<dbReference type="Proteomes" id="UP000094819">
    <property type="component" value="Unassembled WGS sequence"/>
</dbReference>